<organism evidence="1 2">
    <name type="scientific">Salix koriyanagi</name>
    <dbReference type="NCBI Taxonomy" id="2511006"/>
    <lineage>
        <taxon>Eukaryota</taxon>
        <taxon>Viridiplantae</taxon>
        <taxon>Streptophyta</taxon>
        <taxon>Embryophyta</taxon>
        <taxon>Tracheophyta</taxon>
        <taxon>Spermatophyta</taxon>
        <taxon>Magnoliopsida</taxon>
        <taxon>eudicotyledons</taxon>
        <taxon>Gunneridae</taxon>
        <taxon>Pentapetalae</taxon>
        <taxon>rosids</taxon>
        <taxon>fabids</taxon>
        <taxon>Malpighiales</taxon>
        <taxon>Salicaceae</taxon>
        <taxon>Saliceae</taxon>
        <taxon>Salix</taxon>
    </lineage>
</organism>
<name>A0A9Q0VBT1_9ROSI</name>
<evidence type="ECO:0000313" key="2">
    <source>
        <dbReference type="Proteomes" id="UP001151752"/>
    </source>
</evidence>
<reference evidence="1" key="1">
    <citation type="submission" date="2022-11" db="EMBL/GenBank/DDBJ databases">
        <authorList>
            <person name="Hyden B.L."/>
            <person name="Feng K."/>
            <person name="Yates T."/>
            <person name="Jawdy S."/>
            <person name="Smart L.B."/>
            <person name="Muchero W."/>
        </authorList>
    </citation>
    <scope>NUCLEOTIDE SEQUENCE</scope>
    <source>
        <tissue evidence="1">Shoot tip</tissue>
    </source>
</reference>
<dbReference type="InterPro" id="IPR028938">
    <property type="entry name" value="Rsf1-like"/>
</dbReference>
<dbReference type="Proteomes" id="UP001151752">
    <property type="component" value="Chromosome 6"/>
</dbReference>
<comment type="caution">
    <text evidence="1">The sequence shown here is derived from an EMBL/GenBank/DDBJ whole genome shotgun (WGS) entry which is preliminary data.</text>
</comment>
<evidence type="ECO:0000313" key="1">
    <source>
        <dbReference type="EMBL" id="KAJ6745537.1"/>
    </source>
</evidence>
<sequence length="83" mass="9355">MTDDEKAKDAFVLDDDSYLKTEIEKIRGRWELATVFEPVIGVDLKLTAEEIESALVKPNKSLAQLHIKLLKGIPPMSENIECI</sequence>
<dbReference type="PANTHER" id="PTHR14296:SF12">
    <property type="entry name" value="DDT DOMAIN-CONTAINING PROTEIN DDR4 ISOFORM X1"/>
    <property type="match status" value="1"/>
</dbReference>
<dbReference type="GO" id="GO:0031213">
    <property type="term" value="C:RSF complex"/>
    <property type="evidence" value="ECO:0007669"/>
    <property type="project" value="InterPro"/>
</dbReference>
<proteinExistence type="predicted"/>
<dbReference type="PANTHER" id="PTHR14296">
    <property type="entry name" value="REMODELING AND SPACING FACTOR 1"/>
    <property type="match status" value="1"/>
</dbReference>
<protein>
    <submittedName>
        <fullName evidence="1">Uncharacterized protein</fullName>
    </submittedName>
</protein>
<gene>
    <name evidence="1" type="ORF">OIU74_028256</name>
</gene>
<keyword evidence="2" id="KW-1185">Reference proteome</keyword>
<dbReference type="AlphaFoldDB" id="A0A9Q0VBT1"/>
<dbReference type="GO" id="GO:0006355">
    <property type="term" value="P:regulation of DNA-templated transcription"/>
    <property type="evidence" value="ECO:0007669"/>
    <property type="project" value="InterPro"/>
</dbReference>
<accession>A0A9Q0VBT1</accession>
<dbReference type="EMBL" id="JAPFFM010000009">
    <property type="protein sequence ID" value="KAJ6745537.1"/>
    <property type="molecule type" value="Genomic_DNA"/>
</dbReference>
<reference evidence="1" key="2">
    <citation type="journal article" date="2023" name="Int. J. Mol. Sci.">
        <title>De Novo Assembly and Annotation of 11 Diverse Shrub Willow (Salix) Genomes Reveals Novel Gene Organization in Sex-Linked Regions.</title>
        <authorList>
            <person name="Hyden B."/>
            <person name="Feng K."/>
            <person name="Yates T.B."/>
            <person name="Jawdy S."/>
            <person name="Cereghino C."/>
            <person name="Smart L.B."/>
            <person name="Muchero W."/>
        </authorList>
    </citation>
    <scope>NUCLEOTIDE SEQUENCE</scope>
    <source>
        <tissue evidence="1">Shoot tip</tissue>
    </source>
</reference>